<evidence type="ECO:0000313" key="2">
    <source>
        <dbReference type="EMBL" id="EMS52977.1"/>
    </source>
</evidence>
<dbReference type="EMBL" id="KD200753">
    <property type="protein sequence ID" value="EMS52977.1"/>
    <property type="molecule type" value="Genomic_DNA"/>
</dbReference>
<evidence type="ECO:0000256" key="1">
    <source>
        <dbReference type="SAM" id="MobiDB-lite"/>
    </source>
</evidence>
<gene>
    <name evidence="2" type="ORF">TRIUR3_11626</name>
</gene>
<reference evidence="2" key="1">
    <citation type="journal article" date="2013" name="Nature">
        <title>Draft genome of the wheat A-genome progenitor Triticum urartu.</title>
        <authorList>
            <person name="Ling H.Q."/>
            <person name="Zhao S."/>
            <person name="Liu D."/>
            <person name="Wang J."/>
            <person name="Sun H."/>
            <person name="Zhang C."/>
            <person name="Fan H."/>
            <person name="Li D."/>
            <person name="Dong L."/>
            <person name="Tao Y."/>
            <person name="Gao C."/>
            <person name="Wu H."/>
            <person name="Li Y."/>
            <person name="Cui Y."/>
            <person name="Guo X."/>
            <person name="Zheng S."/>
            <person name="Wang B."/>
            <person name="Yu K."/>
            <person name="Liang Q."/>
            <person name="Yang W."/>
            <person name="Lou X."/>
            <person name="Chen J."/>
            <person name="Feng M."/>
            <person name="Jian J."/>
            <person name="Zhang X."/>
            <person name="Luo G."/>
            <person name="Jiang Y."/>
            <person name="Liu J."/>
            <person name="Wang Z."/>
            <person name="Sha Y."/>
            <person name="Zhang B."/>
            <person name="Wu H."/>
            <person name="Tang D."/>
            <person name="Shen Q."/>
            <person name="Xue P."/>
            <person name="Zou S."/>
            <person name="Wang X."/>
            <person name="Liu X."/>
            <person name="Wang F."/>
            <person name="Yang Y."/>
            <person name="An X."/>
            <person name="Dong Z."/>
            <person name="Zhang K."/>
            <person name="Zhang X."/>
            <person name="Luo M.C."/>
            <person name="Dvorak J."/>
            <person name="Tong Y."/>
            <person name="Wang J."/>
            <person name="Yang H."/>
            <person name="Li Z."/>
            <person name="Wang D."/>
            <person name="Zhang A."/>
            <person name="Wang J."/>
        </authorList>
    </citation>
    <scope>NUCLEOTIDE SEQUENCE</scope>
</reference>
<organism evidence="2">
    <name type="scientific">Triticum urartu</name>
    <name type="common">Red wild einkorn</name>
    <name type="synonym">Crithodium urartu</name>
    <dbReference type="NCBI Taxonomy" id="4572"/>
    <lineage>
        <taxon>Eukaryota</taxon>
        <taxon>Viridiplantae</taxon>
        <taxon>Streptophyta</taxon>
        <taxon>Embryophyta</taxon>
        <taxon>Tracheophyta</taxon>
        <taxon>Spermatophyta</taxon>
        <taxon>Magnoliopsida</taxon>
        <taxon>Liliopsida</taxon>
        <taxon>Poales</taxon>
        <taxon>Poaceae</taxon>
        <taxon>BOP clade</taxon>
        <taxon>Pooideae</taxon>
        <taxon>Triticodae</taxon>
        <taxon>Triticeae</taxon>
        <taxon>Triticinae</taxon>
        <taxon>Triticum</taxon>
    </lineage>
</organism>
<sequence>MAGITAISAVPWPVSRWLLPQRPLDPWQVDPVRARSGCGAPLHSMQFSSREARRSRSRAPGLLNDDSEEQPWPLGGAERRATAAPPSDGWSPAPPLVLVLVCVQARLSALAAAGVTCSSAHGDEKSCTGKGSLLLLIAAHCCSPPDVEKCRLLLIAARLGRRCSTQARERTTGV</sequence>
<proteinExistence type="predicted"/>
<name>M7YZ89_TRIUA</name>
<dbReference type="AlphaFoldDB" id="M7YZ89"/>
<feature type="region of interest" description="Disordered" evidence="1">
    <location>
        <begin position="40"/>
        <end position="88"/>
    </location>
</feature>
<accession>M7YZ89</accession>
<protein>
    <submittedName>
        <fullName evidence="2">Uncharacterized protein</fullName>
    </submittedName>
</protein>